<evidence type="ECO:0000313" key="14">
    <source>
        <dbReference type="EMBL" id="KAK4346598.1"/>
    </source>
</evidence>
<dbReference type="PANTHER" id="PTHR18937">
    <property type="entry name" value="STRUCTURAL MAINTENANCE OF CHROMOSOMES SMC FAMILY MEMBER"/>
    <property type="match status" value="1"/>
</dbReference>
<feature type="region of interest" description="Disordered" evidence="11">
    <location>
        <begin position="1"/>
        <end position="25"/>
    </location>
</feature>
<comment type="caution">
    <text evidence="14">The sequence shown here is derived from an EMBL/GenBank/DDBJ whole genome shotgun (WGS) entry which is preliminary data.</text>
</comment>
<evidence type="ECO:0000256" key="6">
    <source>
        <dbReference type="ARBA" id="ARBA00023067"/>
    </source>
</evidence>
<keyword evidence="15" id="KW-1185">Reference proteome</keyword>
<evidence type="ECO:0000256" key="7">
    <source>
        <dbReference type="ARBA" id="ARBA00023242"/>
    </source>
</evidence>
<feature type="transmembrane region" description="Helical" evidence="12">
    <location>
        <begin position="1179"/>
        <end position="1200"/>
    </location>
</feature>
<dbReference type="SMART" id="SM00968">
    <property type="entry name" value="SMC_hinge"/>
    <property type="match status" value="1"/>
</dbReference>
<keyword evidence="12" id="KW-1133">Transmembrane helix</keyword>
<gene>
    <name evidence="14" type="ORF">RND71_032937</name>
</gene>
<evidence type="ECO:0000256" key="9">
    <source>
        <dbReference type="PIRNR" id="PIRNR005719"/>
    </source>
</evidence>
<dbReference type="InterPro" id="IPR024704">
    <property type="entry name" value="SMC"/>
</dbReference>
<dbReference type="SUPFAM" id="SSF52540">
    <property type="entry name" value="P-loop containing nucleoside triphosphate hydrolases"/>
    <property type="match status" value="2"/>
</dbReference>
<feature type="compositionally biased region" description="Polar residues" evidence="11">
    <location>
        <begin position="7"/>
        <end position="20"/>
    </location>
</feature>
<dbReference type="Gene3D" id="3.30.70.1620">
    <property type="match status" value="1"/>
</dbReference>
<accession>A0AAE1UVQ3</accession>
<dbReference type="Pfam" id="PF06470">
    <property type="entry name" value="SMC_hinge"/>
    <property type="match status" value="1"/>
</dbReference>
<keyword evidence="8" id="KW-0469">Meiosis</keyword>
<dbReference type="GO" id="GO:0005524">
    <property type="term" value="F:ATP binding"/>
    <property type="evidence" value="ECO:0007669"/>
    <property type="project" value="UniProtKB-KW"/>
</dbReference>
<evidence type="ECO:0000256" key="8">
    <source>
        <dbReference type="ARBA" id="ARBA00023254"/>
    </source>
</evidence>
<sequence length="1282" mass="145673">MAEAMEFSNSHEVTNDSSRPGSKPPRLFIKDMVMRNFKSYAGEQRVGSFHKSFSAVVGPNGSGKSNVIDAMLFVFGKRAKQMRLNKVSELIHNSTNHQNLESAGVSVHFQEIIDLDDETYEAVPGSDFVITRVAFRDNSSKYYINDRTSNFTEVTKMLKGKGIDLDNNRFLILQGEVEQISLMKPKGQGPHDEGFLEYLEDIIGTNKYVEKIDESFKQLEALNERRSGVVQMVKLAEKERDNLEGVKNDAEVYMLKELSLLKWQEKATKLAFEDNSTRITEMQANISRQEENLKREREKIKENSKTLKDLESKHSKYLKRQEELDNNLRRCKDEFKEFERQDVKYREDLNHLKQKIKKLTDKIDKDSRKISETINECEESANLIPKLEEDIPSLQQLLVDEEKILEEIKENSKGSVLEPSACLEAFCSELADVRSELEPWEKNIIEHKGKLEVASTESKLLNEKHEAGRAAYIEAQEQIVEIQKQIEMKSASTQNIANELEKHKLKALEARAVEKECLQEQERMIPLEQAARQKLTELSSVMESEKSQGSVLKAIMHAKEANVIDGIYGRMGDLGAIDAKYDVAISTACAGLDYIVVETTAAAQACVELLRSKSLGVATFMILEKQVHYLPKIKEKVRTPEGVPRLFDLVKVRDERMKLAFFAALGNTVVAEDIDQASRIAYGGDREFRRVVTHEGALFEKSGTMSGGGGKPRGGKMGTSIRAASVSPEAISDAENELSRIAENLDNVRQRITDAVKCYKASEQALSHGEMELAKCKKEIDSLKSQCGDLKKQLDSLKNASEPSKDEVNRLKELKKIISAEEKEMDRLTQGSKQLKEKASELQNKIENAGGERLKNQKAKVTKIQSDIDKKSTEINRRKVQIETGQKMIKKLTKGIEESKKEKENLLAEKEKLLSIFKVVEQKAFTVQEDYKKIQELIDRHKDALGDAKNEYENLKKTMDEMRSSEVDAEYKLQDMKKVYKDLELKGKGYKKKLDDLHIALSKHIEQIKKDLVDQEKLQATLSDETLGQTCDLKTALETVSLLEAQLKEMNPNLDSISEYRKKVSVYNERVQELNSVTQERDDIKKQYDEWRKRRLDEFMAGFNTISLKLKEMYQMITLGGDAELELVDSLDPFSEGVVFSVRPPKKSWKNIANLSGGEKVSVKSGYGFCMLLQHSRKAIRFLIIMLIQTLSSLALVFALHHYKPTPLYVMDEIDAALDFKNVSIVGHYVKDRTKDAQFIIISLRNNMFELADRLVGIYKTDNCTKSITINPGSFVVSQKAA</sequence>
<reference evidence="14" key="1">
    <citation type="submission" date="2023-12" db="EMBL/GenBank/DDBJ databases">
        <title>Genome assembly of Anisodus tanguticus.</title>
        <authorList>
            <person name="Wang Y.-J."/>
        </authorList>
    </citation>
    <scope>NUCLEOTIDE SEQUENCE</scope>
    <source>
        <strain evidence="14">KB-2021</strain>
        <tissue evidence="14">Leaf</tissue>
    </source>
</reference>
<evidence type="ECO:0000256" key="10">
    <source>
        <dbReference type="SAM" id="Coils"/>
    </source>
</evidence>
<comment type="similarity">
    <text evidence="2">Belongs to the SMC family. SMC4 subfamily.</text>
</comment>
<dbReference type="Proteomes" id="UP001291623">
    <property type="component" value="Unassembled WGS sequence"/>
</dbReference>
<evidence type="ECO:0000256" key="12">
    <source>
        <dbReference type="SAM" id="Phobius"/>
    </source>
</evidence>
<dbReference type="InterPro" id="IPR010935">
    <property type="entry name" value="SMC_hinge"/>
</dbReference>
<proteinExistence type="inferred from homology"/>
<protein>
    <recommendedName>
        <fullName evidence="9">Structural maintenance of chromosomes protein</fullName>
    </recommendedName>
</protein>
<keyword evidence="3" id="KW-0547">Nucleotide-binding</keyword>
<keyword evidence="12" id="KW-0472">Membrane</keyword>
<feature type="coiled-coil region" evidence="10">
    <location>
        <begin position="731"/>
        <end position="852"/>
    </location>
</feature>
<keyword evidence="4" id="KW-0067">ATP-binding</keyword>
<feature type="coiled-coil region" evidence="10">
    <location>
        <begin position="889"/>
        <end position="965"/>
    </location>
</feature>
<dbReference type="Pfam" id="PF02463">
    <property type="entry name" value="SMC_N"/>
    <property type="match status" value="2"/>
</dbReference>
<dbReference type="InterPro" id="IPR036277">
    <property type="entry name" value="SMC_hinge_sf"/>
</dbReference>
<evidence type="ECO:0000256" key="11">
    <source>
        <dbReference type="SAM" id="MobiDB-lite"/>
    </source>
</evidence>
<keyword evidence="12" id="KW-0812">Transmembrane</keyword>
<evidence type="ECO:0000256" key="5">
    <source>
        <dbReference type="ARBA" id="ARBA00023054"/>
    </source>
</evidence>
<dbReference type="EMBL" id="JAVYJV010000018">
    <property type="protein sequence ID" value="KAK4346598.1"/>
    <property type="molecule type" value="Genomic_DNA"/>
</dbReference>
<evidence type="ECO:0000313" key="15">
    <source>
        <dbReference type="Proteomes" id="UP001291623"/>
    </source>
</evidence>
<keyword evidence="6" id="KW-0226">DNA condensation</keyword>
<organism evidence="14 15">
    <name type="scientific">Anisodus tanguticus</name>
    <dbReference type="NCBI Taxonomy" id="243964"/>
    <lineage>
        <taxon>Eukaryota</taxon>
        <taxon>Viridiplantae</taxon>
        <taxon>Streptophyta</taxon>
        <taxon>Embryophyta</taxon>
        <taxon>Tracheophyta</taxon>
        <taxon>Spermatophyta</taxon>
        <taxon>Magnoliopsida</taxon>
        <taxon>eudicotyledons</taxon>
        <taxon>Gunneridae</taxon>
        <taxon>Pentapetalae</taxon>
        <taxon>asterids</taxon>
        <taxon>lamiids</taxon>
        <taxon>Solanales</taxon>
        <taxon>Solanaceae</taxon>
        <taxon>Solanoideae</taxon>
        <taxon>Hyoscyameae</taxon>
        <taxon>Anisodus</taxon>
    </lineage>
</organism>
<dbReference type="GO" id="GO:0007076">
    <property type="term" value="P:mitotic chromosome condensation"/>
    <property type="evidence" value="ECO:0007669"/>
    <property type="project" value="TreeGrafter"/>
</dbReference>
<dbReference type="GO" id="GO:0005634">
    <property type="term" value="C:nucleus"/>
    <property type="evidence" value="ECO:0007669"/>
    <property type="project" value="UniProtKB-SubCell"/>
</dbReference>
<dbReference type="InterPro" id="IPR003395">
    <property type="entry name" value="RecF/RecN/SMC_N"/>
</dbReference>
<dbReference type="FunFam" id="1.20.1060.20:FF:000003">
    <property type="entry name" value="Structural maintenance of chromosomes 4"/>
    <property type="match status" value="1"/>
</dbReference>
<name>A0AAE1UVQ3_9SOLA</name>
<feature type="domain" description="SMC hinge" evidence="13">
    <location>
        <begin position="565"/>
        <end position="681"/>
    </location>
</feature>
<keyword evidence="7 9" id="KW-0539">Nucleus</keyword>
<dbReference type="SUPFAM" id="SSF75553">
    <property type="entry name" value="Smc hinge domain"/>
    <property type="match status" value="1"/>
</dbReference>
<evidence type="ECO:0000256" key="1">
    <source>
        <dbReference type="ARBA" id="ARBA00004123"/>
    </source>
</evidence>
<dbReference type="PANTHER" id="PTHR18937:SF172">
    <property type="entry name" value="STRUCTURAL MAINTENANCE OF CHROMOSOMES PROTEIN"/>
    <property type="match status" value="1"/>
</dbReference>
<feature type="coiled-coil region" evidence="10">
    <location>
        <begin position="1057"/>
        <end position="1094"/>
    </location>
</feature>
<keyword evidence="5 10" id="KW-0175">Coiled coil</keyword>
<dbReference type="PIRSF" id="PIRSF005719">
    <property type="entry name" value="SMC"/>
    <property type="match status" value="1"/>
</dbReference>
<evidence type="ECO:0000256" key="4">
    <source>
        <dbReference type="ARBA" id="ARBA00022840"/>
    </source>
</evidence>
<feature type="coiled-coil region" evidence="10">
    <location>
        <begin position="279"/>
        <end position="411"/>
    </location>
</feature>
<dbReference type="Gene3D" id="3.40.50.300">
    <property type="entry name" value="P-loop containing nucleotide triphosphate hydrolases"/>
    <property type="match status" value="3"/>
</dbReference>
<dbReference type="FunFam" id="3.40.50.300:FF:000585">
    <property type="entry name" value="Structural maintenance of chromosomes 4"/>
    <property type="match status" value="1"/>
</dbReference>
<comment type="subcellular location">
    <subcellularLocation>
        <location evidence="1 9">Nucleus</location>
    </subcellularLocation>
</comment>
<dbReference type="GO" id="GO:0051321">
    <property type="term" value="P:meiotic cell cycle"/>
    <property type="evidence" value="ECO:0007669"/>
    <property type="project" value="UniProtKB-KW"/>
</dbReference>
<evidence type="ECO:0000256" key="3">
    <source>
        <dbReference type="ARBA" id="ARBA00022741"/>
    </source>
</evidence>
<dbReference type="GO" id="GO:0000796">
    <property type="term" value="C:condensin complex"/>
    <property type="evidence" value="ECO:0007669"/>
    <property type="project" value="TreeGrafter"/>
</dbReference>
<evidence type="ECO:0000256" key="2">
    <source>
        <dbReference type="ARBA" id="ARBA00006005"/>
    </source>
</evidence>
<evidence type="ECO:0000259" key="13">
    <source>
        <dbReference type="SMART" id="SM00968"/>
    </source>
</evidence>
<dbReference type="InterPro" id="IPR027417">
    <property type="entry name" value="P-loop_NTPase"/>
</dbReference>
<dbReference type="Gene3D" id="1.20.1060.20">
    <property type="match status" value="1"/>
</dbReference>
<dbReference type="GO" id="GO:0016887">
    <property type="term" value="F:ATP hydrolysis activity"/>
    <property type="evidence" value="ECO:0007669"/>
    <property type="project" value="InterPro"/>
</dbReference>